<dbReference type="Proteomes" id="UP000245916">
    <property type="component" value="Unassembled WGS sequence"/>
</dbReference>
<organism evidence="2 3">
    <name type="scientific">Allosphingosinicella humi</name>
    <dbReference type="NCBI Taxonomy" id="2068657"/>
    <lineage>
        <taxon>Bacteria</taxon>
        <taxon>Pseudomonadati</taxon>
        <taxon>Pseudomonadota</taxon>
        <taxon>Alphaproteobacteria</taxon>
        <taxon>Sphingomonadales</taxon>
        <taxon>Sphingomonadaceae</taxon>
        <taxon>Allosphingosinicella</taxon>
    </lineage>
</organism>
<name>A0A2U2J2L2_9SPHN</name>
<dbReference type="EMBL" id="QFFF01000001">
    <property type="protein sequence ID" value="PWG02585.1"/>
    <property type="molecule type" value="Genomic_DNA"/>
</dbReference>
<dbReference type="RefSeq" id="WP_109270724.1">
    <property type="nucleotide sequence ID" value="NZ_QFFF01000001.1"/>
</dbReference>
<evidence type="ECO:0000313" key="2">
    <source>
        <dbReference type="EMBL" id="PWG02585.1"/>
    </source>
</evidence>
<sequence length="76" mass="7335">MKIVIGLAALALLAACGEKEDAGGLTAEESQQLNEAAEMLDAAPGGLAPPDETGLDNDAGPAATGDVLVSGDANAS</sequence>
<gene>
    <name evidence="2" type="ORF">DF286_06685</name>
</gene>
<comment type="caution">
    <text evidence="2">The sequence shown here is derived from an EMBL/GenBank/DDBJ whole genome shotgun (WGS) entry which is preliminary data.</text>
</comment>
<keyword evidence="3" id="KW-1185">Reference proteome</keyword>
<protein>
    <submittedName>
        <fullName evidence="2">Uncharacterized protein</fullName>
    </submittedName>
</protein>
<accession>A0A2U2J2L2</accession>
<dbReference type="PROSITE" id="PS51257">
    <property type="entry name" value="PROKAR_LIPOPROTEIN"/>
    <property type="match status" value="1"/>
</dbReference>
<feature type="region of interest" description="Disordered" evidence="1">
    <location>
        <begin position="41"/>
        <end position="76"/>
    </location>
</feature>
<proteinExistence type="predicted"/>
<evidence type="ECO:0000256" key="1">
    <source>
        <dbReference type="SAM" id="MobiDB-lite"/>
    </source>
</evidence>
<dbReference type="AlphaFoldDB" id="A0A2U2J2L2"/>
<reference evidence="2 3" key="1">
    <citation type="submission" date="2018-05" db="EMBL/GenBank/DDBJ databases">
        <title>Genome of Sphingosinicella humi QZX222.</title>
        <authorList>
            <person name="Qiao Z."/>
            <person name="Wang G."/>
        </authorList>
    </citation>
    <scope>NUCLEOTIDE SEQUENCE [LARGE SCALE GENOMIC DNA]</scope>
    <source>
        <strain evidence="2 3">QZX222</strain>
    </source>
</reference>
<evidence type="ECO:0000313" key="3">
    <source>
        <dbReference type="Proteomes" id="UP000245916"/>
    </source>
</evidence>